<gene>
    <name evidence="1" type="ORF">T11_17162</name>
</gene>
<organism evidence="1 2">
    <name type="scientific">Trichinella zimbabwensis</name>
    <dbReference type="NCBI Taxonomy" id="268475"/>
    <lineage>
        <taxon>Eukaryota</taxon>
        <taxon>Metazoa</taxon>
        <taxon>Ecdysozoa</taxon>
        <taxon>Nematoda</taxon>
        <taxon>Enoplea</taxon>
        <taxon>Dorylaimia</taxon>
        <taxon>Trichinellida</taxon>
        <taxon>Trichinellidae</taxon>
        <taxon>Trichinella</taxon>
    </lineage>
</organism>
<evidence type="ECO:0000313" key="1">
    <source>
        <dbReference type="EMBL" id="KRZ00130.1"/>
    </source>
</evidence>
<evidence type="ECO:0000313" key="2">
    <source>
        <dbReference type="Proteomes" id="UP000055024"/>
    </source>
</evidence>
<accession>A0A0V1GPS7</accession>
<protein>
    <submittedName>
        <fullName evidence="1">Uncharacterized protein</fullName>
    </submittedName>
</protein>
<dbReference type="Proteomes" id="UP000055024">
    <property type="component" value="Unassembled WGS sequence"/>
</dbReference>
<proteinExistence type="predicted"/>
<comment type="caution">
    <text evidence="1">The sequence shown here is derived from an EMBL/GenBank/DDBJ whole genome shotgun (WGS) entry which is preliminary data.</text>
</comment>
<keyword evidence="2" id="KW-1185">Reference proteome</keyword>
<dbReference type="EMBL" id="JYDP01000568">
    <property type="protein sequence ID" value="KRZ00130.1"/>
    <property type="molecule type" value="Genomic_DNA"/>
</dbReference>
<name>A0A0V1GPS7_9BILA</name>
<reference evidence="1 2" key="1">
    <citation type="submission" date="2015-01" db="EMBL/GenBank/DDBJ databases">
        <title>Evolution of Trichinella species and genotypes.</title>
        <authorList>
            <person name="Korhonen P.K."/>
            <person name="Edoardo P."/>
            <person name="Giuseppe L.R."/>
            <person name="Gasser R.B."/>
        </authorList>
    </citation>
    <scope>NUCLEOTIDE SEQUENCE [LARGE SCALE GENOMIC DNA]</scope>
    <source>
        <strain evidence="1">ISS1029</strain>
    </source>
</reference>
<dbReference type="AlphaFoldDB" id="A0A0V1GPS7"/>
<sequence length="535" mass="60164">MEDELVVRKRHVAKKCVQNCLGKADQGRTKFWWCAFCGEETARCRKEASKVVQVKAALGRKNGSGVGEFLGGKRHVAEKCVQSCLGERRHVPDEVLVVVILWGGSGTWQKKASNVDRAKATLKSKSMEEELVVRKRHLAEKCESPRGRKKASKVDRVKAVLGVKNGRGVGGKKTALGQTKCRAVFGEETAFRRKKMCRCLLWRKPPEAGQNPGGKDFVGRKRHGLEDFVGRKRHVAEKCVQSCLGESRLRMDKILVVWNLWRENGTVQKGSLQGCSGERTPCGKNGRGVGGEKTALGQAKCRGDLWRKRHLIEKKCSCLLGKKPRRAGQSSGGKDFVVWKRHGAEKSRRCCEEESRPGLDKNQVFLWAEKMEGDLVSRKLHWSRQNLGKVFRRKQHVAKTCGQSCWGKAAPGRTKFWYCGFCGEETARCRKEASKVVQVKAAVGRKNGRHVAEKCVQSCLGERRHVPDEILVVVILWRGDGTGPKGSLQGCSSESRRGPKKWKGSFWVEKGTWRKNACKVVWEKGATCRTKFWWW</sequence>